<protein>
    <submittedName>
        <fullName evidence="1">20182_t:CDS:1</fullName>
    </submittedName>
</protein>
<sequence length="102" mass="11863">MGIPKSCFENTLNIELFIIIHHEQVLDESETISETSLIENINVTENSSLELHNFGLLNFNNWCLFNPSTGILHLDFQKCVRENNFDQEAYPTFYQENLINIV</sequence>
<dbReference type="EMBL" id="CAJVQB010035734">
    <property type="protein sequence ID" value="CAG8822976.1"/>
    <property type="molecule type" value="Genomic_DNA"/>
</dbReference>
<evidence type="ECO:0000313" key="1">
    <source>
        <dbReference type="EMBL" id="CAG8822976.1"/>
    </source>
</evidence>
<evidence type="ECO:0000313" key="2">
    <source>
        <dbReference type="Proteomes" id="UP000789901"/>
    </source>
</evidence>
<reference evidence="1 2" key="1">
    <citation type="submission" date="2021-06" db="EMBL/GenBank/DDBJ databases">
        <authorList>
            <person name="Kallberg Y."/>
            <person name="Tangrot J."/>
            <person name="Rosling A."/>
        </authorList>
    </citation>
    <scope>NUCLEOTIDE SEQUENCE [LARGE SCALE GENOMIC DNA]</scope>
    <source>
        <strain evidence="1 2">120-4 pot B 10/14</strain>
    </source>
</reference>
<proteinExistence type="predicted"/>
<gene>
    <name evidence="1" type="ORF">GMARGA_LOCUS28221</name>
</gene>
<organism evidence="1 2">
    <name type="scientific">Gigaspora margarita</name>
    <dbReference type="NCBI Taxonomy" id="4874"/>
    <lineage>
        <taxon>Eukaryota</taxon>
        <taxon>Fungi</taxon>
        <taxon>Fungi incertae sedis</taxon>
        <taxon>Mucoromycota</taxon>
        <taxon>Glomeromycotina</taxon>
        <taxon>Glomeromycetes</taxon>
        <taxon>Diversisporales</taxon>
        <taxon>Gigasporaceae</taxon>
        <taxon>Gigaspora</taxon>
    </lineage>
</organism>
<dbReference type="Proteomes" id="UP000789901">
    <property type="component" value="Unassembled WGS sequence"/>
</dbReference>
<feature type="non-terminal residue" evidence="1">
    <location>
        <position position="102"/>
    </location>
</feature>
<accession>A0ABN7WA09</accession>
<keyword evidence="2" id="KW-1185">Reference proteome</keyword>
<comment type="caution">
    <text evidence="1">The sequence shown here is derived from an EMBL/GenBank/DDBJ whole genome shotgun (WGS) entry which is preliminary data.</text>
</comment>
<name>A0ABN7WA09_GIGMA</name>